<dbReference type="InterPro" id="IPR056739">
    <property type="entry name" value="NfeD_membrane"/>
</dbReference>
<dbReference type="EMBL" id="QEKO01000011">
    <property type="protein sequence ID" value="PVY60278.1"/>
    <property type="molecule type" value="Genomic_DNA"/>
</dbReference>
<dbReference type="PANTHER" id="PTHR33507:SF4">
    <property type="entry name" value="NODULATION COMPETITIVENESS PROTEIN NFED"/>
    <property type="match status" value="1"/>
</dbReference>
<feature type="transmembrane region" description="Helical" evidence="6">
    <location>
        <begin position="293"/>
        <end position="310"/>
    </location>
</feature>
<dbReference type="FunFam" id="3.90.226.10:FF:000089">
    <property type="entry name" value="Membrane-bound serine protease"/>
    <property type="match status" value="1"/>
</dbReference>
<dbReference type="OrthoDB" id="5289056at2"/>
<keyword evidence="10" id="KW-0645">Protease</keyword>
<feature type="transmembrane region" description="Helical" evidence="6">
    <location>
        <begin position="317"/>
        <end position="335"/>
    </location>
</feature>
<dbReference type="AlphaFoldDB" id="A0A2U1CH81"/>
<feature type="region of interest" description="Disordered" evidence="5">
    <location>
        <begin position="120"/>
        <end position="151"/>
    </location>
</feature>
<dbReference type="Pfam" id="PF25145">
    <property type="entry name" value="NfeD1b_N"/>
    <property type="match status" value="1"/>
</dbReference>
<dbReference type="GO" id="GO:0008233">
    <property type="term" value="F:peptidase activity"/>
    <property type="evidence" value="ECO:0007669"/>
    <property type="project" value="UniProtKB-KW"/>
</dbReference>
<dbReference type="Pfam" id="PF24961">
    <property type="entry name" value="NfeD_membrane"/>
    <property type="match status" value="1"/>
</dbReference>
<keyword evidence="4 6" id="KW-0472">Membrane</keyword>
<feature type="compositionally biased region" description="Basic and acidic residues" evidence="5">
    <location>
        <begin position="132"/>
        <end position="151"/>
    </location>
</feature>
<keyword evidence="11" id="KW-1185">Reference proteome</keyword>
<dbReference type="InterPro" id="IPR052165">
    <property type="entry name" value="Membrane_assoc_protease"/>
</dbReference>
<feature type="domain" description="NfeD1b N-terminal" evidence="9">
    <location>
        <begin position="31"/>
        <end position="213"/>
    </location>
</feature>
<evidence type="ECO:0000256" key="1">
    <source>
        <dbReference type="ARBA" id="ARBA00004141"/>
    </source>
</evidence>
<dbReference type="GO" id="GO:0016020">
    <property type="term" value="C:membrane"/>
    <property type="evidence" value="ECO:0007669"/>
    <property type="project" value="UniProtKB-SubCell"/>
</dbReference>
<keyword evidence="10" id="KW-0378">Hydrolase</keyword>
<feature type="domain" description="NfeD-like C-terminal" evidence="7">
    <location>
        <begin position="381"/>
        <end position="435"/>
    </location>
</feature>
<dbReference type="Proteomes" id="UP000246145">
    <property type="component" value="Unassembled WGS sequence"/>
</dbReference>
<dbReference type="RefSeq" id="WP_116519630.1">
    <property type="nucleotide sequence ID" value="NZ_JACCEX010000009.1"/>
</dbReference>
<proteinExistence type="predicted"/>
<evidence type="ECO:0000313" key="11">
    <source>
        <dbReference type="Proteomes" id="UP000246145"/>
    </source>
</evidence>
<feature type="domain" description="NfeD integral membrane" evidence="8">
    <location>
        <begin position="249"/>
        <end position="364"/>
    </location>
</feature>
<evidence type="ECO:0000259" key="7">
    <source>
        <dbReference type="Pfam" id="PF01957"/>
    </source>
</evidence>
<dbReference type="InterPro" id="IPR029045">
    <property type="entry name" value="ClpP/crotonase-like_dom_sf"/>
</dbReference>
<name>A0A2U1CH81_9BURK</name>
<accession>A0A2U1CH81</accession>
<feature type="transmembrane region" description="Helical" evidence="6">
    <location>
        <begin position="347"/>
        <end position="369"/>
    </location>
</feature>
<dbReference type="SUPFAM" id="SSF52096">
    <property type="entry name" value="ClpP/crotonase"/>
    <property type="match status" value="1"/>
</dbReference>
<dbReference type="CDD" id="cd07020">
    <property type="entry name" value="Clp_protease_NfeD_1"/>
    <property type="match status" value="1"/>
</dbReference>
<dbReference type="STRING" id="1231391.GCA_000308195_01207"/>
<reference evidence="10 11" key="1">
    <citation type="submission" date="2018-04" db="EMBL/GenBank/DDBJ databases">
        <title>Genomic Encyclopedia of Type Strains, Phase IV (KMG-IV): sequencing the most valuable type-strain genomes for metagenomic binning, comparative biology and taxonomic classification.</title>
        <authorList>
            <person name="Goeker M."/>
        </authorList>
    </citation>
    <scope>NUCLEOTIDE SEQUENCE [LARGE SCALE GENOMIC DNA]</scope>
    <source>
        <strain evidence="10 11">DSM 10065</strain>
    </source>
</reference>
<dbReference type="InterPro" id="IPR012340">
    <property type="entry name" value="NA-bd_OB-fold"/>
</dbReference>
<keyword evidence="3 6" id="KW-1133">Transmembrane helix</keyword>
<evidence type="ECO:0000259" key="9">
    <source>
        <dbReference type="Pfam" id="PF25145"/>
    </source>
</evidence>
<evidence type="ECO:0000259" key="8">
    <source>
        <dbReference type="Pfam" id="PF24961"/>
    </source>
</evidence>
<evidence type="ECO:0000313" key="10">
    <source>
        <dbReference type="EMBL" id="PVY60278.1"/>
    </source>
</evidence>
<dbReference type="PANTHER" id="PTHR33507">
    <property type="entry name" value="INNER MEMBRANE PROTEIN YBBJ"/>
    <property type="match status" value="1"/>
</dbReference>
<dbReference type="InterPro" id="IPR002810">
    <property type="entry name" value="NfeD-like_C"/>
</dbReference>
<keyword evidence="2 6" id="KW-0812">Transmembrane</keyword>
<sequence>MAAALLCAALPILAQSNAKVVELQLDGVISPASSDFIVRGIDSAASQQAQLVVITLDTPGGLDASMRSIVKAILASPVPVPVATFVAPAGARAASAGTFILYASHIAAMAPASNIGAATPVQIGGTSPPKAGSKDDAKDGDPADASGRKARNDAAAYIRSLAQLRGRDKQFAEQAVLDAASMSAQEALEGGVIDLVAADLPDLLQKLDGRQVKLENGRSVSLATASATAEQIQPDWRTRLLLLIANPQVAVILMMIGVYGLFYEVTSPGLAGPGIAGLISLMLAFYAFQLLPVNWAGVGLIFLGLSLMVAEVFLPSFGIAGAGGVVAFVLGGIFLTDGEVPGFELGLPFLIGSALFSVAVLLVIGRLALRSYRSRVVSGAEYMIGQPGIVTHVEDGMAYADVLGERWKVCSSQPLRPGQHVRVRSMEGLTLGVDPAGPEPANPASNNS</sequence>
<feature type="transmembrane region" description="Helical" evidence="6">
    <location>
        <begin position="240"/>
        <end position="262"/>
    </location>
</feature>
<dbReference type="InterPro" id="IPR056738">
    <property type="entry name" value="NfeD1b_N"/>
</dbReference>
<dbReference type="GO" id="GO:0006508">
    <property type="term" value="P:proteolysis"/>
    <property type="evidence" value="ECO:0007669"/>
    <property type="project" value="UniProtKB-KW"/>
</dbReference>
<protein>
    <submittedName>
        <fullName evidence="10">Membrane-bound serine protease (ClpP class)</fullName>
    </submittedName>
</protein>
<evidence type="ECO:0000256" key="6">
    <source>
        <dbReference type="SAM" id="Phobius"/>
    </source>
</evidence>
<evidence type="ECO:0000256" key="5">
    <source>
        <dbReference type="SAM" id="MobiDB-lite"/>
    </source>
</evidence>
<comment type="subcellular location">
    <subcellularLocation>
        <location evidence="1">Membrane</location>
        <topology evidence="1">Multi-pass membrane protein</topology>
    </subcellularLocation>
</comment>
<dbReference type="Pfam" id="PF01957">
    <property type="entry name" value="NfeD"/>
    <property type="match status" value="1"/>
</dbReference>
<gene>
    <name evidence="10" type="ORF">C7440_3877</name>
</gene>
<evidence type="ECO:0000256" key="4">
    <source>
        <dbReference type="ARBA" id="ARBA00023136"/>
    </source>
</evidence>
<dbReference type="Gene3D" id="2.40.50.140">
    <property type="entry name" value="Nucleic acid-binding proteins"/>
    <property type="match status" value="1"/>
</dbReference>
<evidence type="ECO:0000256" key="2">
    <source>
        <dbReference type="ARBA" id="ARBA00022692"/>
    </source>
</evidence>
<organism evidence="10 11">
    <name type="scientific">Pusillimonas noertemannii</name>
    <dbReference type="NCBI Taxonomy" id="305977"/>
    <lineage>
        <taxon>Bacteria</taxon>
        <taxon>Pseudomonadati</taxon>
        <taxon>Pseudomonadota</taxon>
        <taxon>Betaproteobacteria</taxon>
        <taxon>Burkholderiales</taxon>
        <taxon>Alcaligenaceae</taxon>
        <taxon>Pusillimonas</taxon>
    </lineage>
</organism>
<evidence type="ECO:0000256" key="3">
    <source>
        <dbReference type="ARBA" id="ARBA00022989"/>
    </source>
</evidence>
<comment type="caution">
    <text evidence="10">The sequence shown here is derived from an EMBL/GenBank/DDBJ whole genome shotgun (WGS) entry which is preliminary data.</text>
</comment>
<dbReference type="SUPFAM" id="SSF141322">
    <property type="entry name" value="NfeD domain-like"/>
    <property type="match status" value="1"/>
</dbReference>
<dbReference type="Gene3D" id="3.90.226.10">
    <property type="entry name" value="2-enoyl-CoA Hydratase, Chain A, domain 1"/>
    <property type="match status" value="1"/>
</dbReference>